<protein>
    <submittedName>
        <fullName evidence="3">Blast:Nucleolar complex protein 4 homolog B</fullName>
    </submittedName>
</protein>
<organism evidence="3 4">
    <name type="scientific">Drosophila guanche</name>
    <name type="common">Fruit fly</name>
    <dbReference type="NCBI Taxonomy" id="7266"/>
    <lineage>
        <taxon>Eukaryota</taxon>
        <taxon>Metazoa</taxon>
        <taxon>Ecdysozoa</taxon>
        <taxon>Arthropoda</taxon>
        <taxon>Hexapoda</taxon>
        <taxon>Insecta</taxon>
        <taxon>Pterygota</taxon>
        <taxon>Neoptera</taxon>
        <taxon>Endopterygota</taxon>
        <taxon>Diptera</taxon>
        <taxon>Brachycera</taxon>
        <taxon>Muscomorpha</taxon>
        <taxon>Ephydroidea</taxon>
        <taxon>Drosophilidae</taxon>
        <taxon>Drosophila</taxon>
        <taxon>Sophophora</taxon>
    </lineage>
</organism>
<sequence>MKRRASFEGSSLTEQNTRRMRLQANAMLNASPFDPTPLAKFILNLKQKPANIDQNDLMAVLEVIFTNLLKRESLEPQALQWDSLYTETWSLLLDRLGSSSQVETQMALKVCMSLIKGEATSPVVEGDWPIGKLKSILEILINGPERTIVLKEFGKYTKCLDVLNLAIKFALELAPTGDYQHDTIKAMNYLSLVNQLDLGKAVLSAQKYHVDTNKSHRSFNYEKARKKLNKIWRGIIASSNGIDEDLHRMVLVVLLERILPHMENPIGVTDFLMNSLHEYDGPIALLALQGIFVLMQKQNITYPDVYEKLYQMFHARVFSNKYKSRLFYLADIFLTSTHLPENLVAAFVKRFARLALKSPPKDAVIMIRFICNLLLRHTGLQKLIRGDPLAEQVTDPYNEKENDPVKTEALNSSLWELHFLQKNAIPEVANAATFINNPLPIMEFDLGPLLDVEDSRIFDDLLKSKAKQYMLSYENTKTLALTEDYIVTKYFDLV</sequence>
<dbReference type="PANTHER" id="PTHR12455">
    <property type="entry name" value="NUCLEOLAR COMPLEX PROTEIN 4"/>
    <property type="match status" value="1"/>
</dbReference>
<evidence type="ECO:0000256" key="1">
    <source>
        <dbReference type="ARBA" id="ARBA00007797"/>
    </source>
</evidence>
<dbReference type="InterPro" id="IPR027193">
    <property type="entry name" value="Noc4"/>
</dbReference>
<accession>A0A3B0J8H8</accession>
<dbReference type="PANTHER" id="PTHR12455:SF0">
    <property type="entry name" value="NUCLEOLAR COMPLEX PROTEIN 4 HOMOLOG"/>
    <property type="match status" value="1"/>
</dbReference>
<dbReference type="GO" id="GO:0032040">
    <property type="term" value="C:small-subunit processome"/>
    <property type="evidence" value="ECO:0007669"/>
    <property type="project" value="TreeGrafter"/>
</dbReference>
<dbReference type="InterPro" id="IPR005612">
    <property type="entry name" value="CCAAT-binding_factor"/>
</dbReference>
<evidence type="ECO:0000259" key="2">
    <source>
        <dbReference type="Pfam" id="PF03914"/>
    </source>
</evidence>
<dbReference type="GO" id="GO:0042254">
    <property type="term" value="P:ribosome biogenesis"/>
    <property type="evidence" value="ECO:0007669"/>
    <property type="project" value="InterPro"/>
</dbReference>
<dbReference type="Pfam" id="PF03914">
    <property type="entry name" value="CBF"/>
    <property type="match status" value="1"/>
</dbReference>
<dbReference type="EMBL" id="OUUW01000003">
    <property type="protein sequence ID" value="SPP78175.1"/>
    <property type="molecule type" value="Genomic_DNA"/>
</dbReference>
<evidence type="ECO:0000313" key="4">
    <source>
        <dbReference type="Proteomes" id="UP000268350"/>
    </source>
</evidence>
<dbReference type="OMA" id="NGPERTI"/>
<gene>
    <name evidence="3" type="ORF">DGUA_6G010780</name>
</gene>
<dbReference type="OrthoDB" id="10263185at2759"/>
<dbReference type="AlphaFoldDB" id="A0A3B0J8H8"/>
<keyword evidence="4" id="KW-1185">Reference proteome</keyword>
<dbReference type="STRING" id="7266.A0A3B0J8H8"/>
<evidence type="ECO:0000313" key="3">
    <source>
        <dbReference type="EMBL" id="SPP78175.1"/>
    </source>
</evidence>
<dbReference type="Proteomes" id="UP000268350">
    <property type="component" value="Unassembled WGS sequence"/>
</dbReference>
<reference evidence="4" key="1">
    <citation type="submission" date="2018-01" db="EMBL/GenBank/DDBJ databases">
        <authorList>
            <person name="Alioto T."/>
            <person name="Alioto T."/>
        </authorList>
    </citation>
    <scope>NUCLEOTIDE SEQUENCE [LARGE SCALE GENOMIC DNA]</scope>
</reference>
<proteinExistence type="inferred from homology"/>
<name>A0A3B0J8H8_DROGU</name>
<comment type="similarity">
    <text evidence="1">Belongs to the CBF/MAK21 family.</text>
</comment>
<feature type="domain" description="CCAAT-binding factor" evidence="2">
    <location>
        <begin position="284"/>
        <end position="432"/>
    </location>
</feature>
<dbReference type="GO" id="GO:0030692">
    <property type="term" value="C:Noc4p-Nop14p complex"/>
    <property type="evidence" value="ECO:0007669"/>
    <property type="project" value="TreeGrafter"/>
</dbReference>